<sequence>MSQGICAPEFARVREEFERNFAERGEVGASVCVTIDGESVVDLWGGLADQERGTPWERDTISVTFSASKGATALCLHVLAARGQVDLHAPVTAYWPEFGRTDITVGMVLSHQSGVTTIGETLPDGAFFDWSLMTKTLACQRPEWEPCSRHGYQALTFGWLAGELVRRVSGRSLGTFLRTEVAEPLGLDLWFGLPEREEPRVAPMIFPSGDAGEDQARFMILIGTEPESVPARIFLNSGGYMLPGPLGFDSRAAHAAEIGAAGLITNARGLAGLYAPLACGGELNGIRLVGKRELSRMRTTVVAGPDATLLHHTRFSYGFMRSTDNRHREPHLRDSMILSPDAFGHPGFGGGIGFASPANRMSFAYTMNGMGPGTLLNPRGQRLVDAVYRSLGYTDDSAEVWQ</sequence>
<dbReference type="InterPro" id="IPR001466">
    <property type="entry name" value="Beta-lactam-related"/>
</dbReference>
<dbReference type="RefSeq" id="WP_110336504.1">
    <property type="nucleotide sequence ID" value="NZ_MASU01000005.1"/>
</dbReference>
<dbReference type="Pfam" id="PF00144">
    <property type="entry name" value="Beta-lactamase"/>
    <property type="match status" value="1"/>
</dbReference>
<proteinExistence type="predicted"/>
<feature type="domain" description="Beta-lactamase-related" evidence="1">
    <location>
        <begin position="17"/>
        <end position="375"/>
    </location>
</feature>
<accession>A0A318LPL5</accession>
<evidence type="ECO:0000259" key="1">
    <source>
        <dbReference type="Pfam" id="PF00144"/>
    </source>
</evidence>
<dbReference type="EMBL" id="MASU01000005">
    <property type="protein sequence ID" value="PXY36492.1"/>
    <property type="molecule type" value="Genomic_DNA"/>
</dbReference>
<reference evidence="2 3" key="1">
    <citation type="submission" date="2016-07" db="EMBL/GenBank/DDBJ databases">
        <title>Draft genome sequence of Prauserella sp. YIM 121212, isolated from alkaline soil.</title>
        <authorList>
            <person name="Ruckert C."/>
            <person name="Albersmeier A."/>
            <person name="Jiang C.-L."/>
            <person name="Jiang Y."/>
            <person name="Kalinowski J."/>
            <person name="Schneider O."/>
            <person name="Winkler A."/>
            <person name="Zotchev S.B."/>
        </authorList>
    </citation>
    <scope>NUCLEOTIDE SEQUENCE [LARGE SCALE GENOMIC DNA]</scope>
    <source>
        <strain evidence="2 3">YIM 121212</strain>
    </source>
</reference>
<gene>
    <name evidence="2" type="ORF">BA062_13955</name>
</gene>
<organism evidence="2 3">
    <name type="scientific">Prauserella flavalba</name>
    <dbReference type="NCBI Taxonomy" id="1477506"/>
    <lineage>
        <taxon>Bacteria</taxon>
        <taxon>Bacillati</taxon>
        <taxon>Actinomycetota</taxon>
        <taxon>Actinomycetes</taxon>
        <taxon>Pseudonocardiales</taxon>
        <taxon>Pseudonocardiaceae</taxon>
        <taxon>Prauserella</taxon>
    </lineage>
</organism>
<protein>
    <recommendedName>
        <fullName evidence="1">Beta-lactamase-related domain-containing protein</fullName>
    </recommendedName>
</protein>
<dbReference type="SUPFAM" id="SSF56601">
    <property type="entry name" value="beta-lactamase/transpeptidase-like"/>
    <property type="match status" value="1"/>
</dbReference>
<dbReference type="PANTHER" id="PTHR43319">
    <property type="entry name" value="BETA-LACTAMASE-RELATED"/>
    <property type="match status" value="1"/>
</dbReference>
<dbReference type="Gene3D" id="3.40.710.10">
    <property type="entry name" value="DD-peptidase/beta-lactamase superfamily"/>
    <property type="match status" value="1"/>
</dbReference>
<dbReference type="InterPro" id="IPR052907">
    <property type="entry name" value="Beta-lactamase/esterase"/>
</dbReference>
<evidence type="ECO:0000313" key="2">
    <source>
        <dbReference type="EMBL" id="PXY36492.1"/>
    </source>
</evidence>
<dbReference type="InterPro" id="IPR012338">
    <property type="entry name" value="Beta-lactam/transpept-like"/>
</dbReference>
<dbReference type="PANTHER" id="PTHR43319:SF3">
    <property type="entry name" value="BETA-LACTAMASE-RELATED DOMAIN-CONTAINING PROTEIN"/>
    <property type="match status" value="1"/>
</dbReference>
<comment type="caution">
    <text evidence="2">The sequence shown here is derived from an EMBL/GenBank/DDBJ whole genome shotgun (WGS) entry which is preliminary data.</text>
</comment>
<name>A0A318LPL5_9PSEU</name>
<evidence type="ECO:0000313" key="3">
    <source>
        <dbReference type="Proteomes" id="UP000247892"/>
    </source>
</evidence>
<keyword evidence="3" id="KW-1185">Reference proteome</keyword>
<dbReference type="AlphaFoldDB" id="A0A318LPL5"/>
<dbReference type="OrthoDB" id="3422781at2"/>
<dbReference type="Proteomes" id="UP000247892">
    <property type="component" value="Unassembled WGS sequence"/>
</dbReference>